<name>A0A0G1KSU7_UNCK3</name>
<feature type="transmembrane region" description="Helical" evidence="1">
    <location>
        <begin position="90"/>
        <end position="110"/>
    </location>
</feature>
<comment type="caution">
    <text evidence="2">The sequence shown here is derived from an EMBL/GenBank/DDBJ whole genome shotgun (WGS) entry which is preliminary data.</text>
</comment>
<evidence type="ECO:0000256" key="1">
    <source>
        <dbReference type="SAM" id="Phobius"/>
    </source>
</evidence>
<keyword evidence="1" id="KW-0472">Membrane</keyword>
<dbReference type="AlphaFoldDB" id="A0A0G1KSU7"/>
<sequence length="139" mass="17466">MSILNFFKLSYYFDSYINPDFRFFWLVVALLVAMFLATIVMNIRIKPLWRNWSGEKRFWWTHWSNLAYTISIVSLVHLFLRYQLIPYVNWRFWPLLLVIIVLIWLGYLVYYRRKIQPQKHIERESRKSLAYYFRRRRKK</sequence>
<dbReference type="Proteomes" id="UP000033958">
    <property type="component" value="Unassembled WGS sequence"/>
</dbReference>
<keyword evidence="1" id="KW-1133">Transmembrane helix</keyword>
<protein>
    <submittedName>
        <fullName evidence="2">Uncharacterized protein</fullName>
    </submittedName>
</protein>
<accession>A0A0G1KSU7</accession>
<dbReference type="EMBL" id="LCJZ01000023">
    <property type="protein sequence ID" value="KKT86628.1"/>
    <property type="molecule type" value="Genomic_DNA"/>
</dbReference>
<organism evidence="2 3">
    <name type="scientific">candidate division Kazan bacterium GW2011_GWB1_45_10</name>
    <dbReference type="NCBI Taxonomy" id="1620411"/>
    <lineage>
        <taxon>Bacteria</taxon>
        <taxon>Bacteria division Kazan-3B-28</taxon>
    </lineage>
</organism>
<reference evidence="2 3" key="1">
    <citation type="journal article" date="2015" name="Nature">
        <title>rRNA introns, odd ribosomes, and small enigmatic genomes across a large radiation of phyla.</title>
        <authorList>
            <person name="Brown C.T."/>
            <person name="Hug L.A."/>
            <person name="Thomas B.C."/>
            <person name="Sharon I."/>
            <person name="Castelle C.J."/>
            <person name="Singh A."/>
            <person name="Wilkins M.J."/>
            <person name="Williams K.H."/>
            <person name="Banfield J.F."/>
        </authorList>
    </citation>
    <scope>NUCLEOTIDE SEQUENCE [LARGE SCALE GENOMIC DNA]</scope>
</reference>
<feature type="transmembrane region" description="Helical" evidence="1">
    <location>
        <begin position="66"/>
        <end position="84"/>
    </location>
</feature>
<feature type="transmembrane region" description="Helical" evidence="1">
    <location>
        <begin position="23"/>
        <end position="45"/>
    </location>
</feature>
<proteinExistence type="predicted"/>
<evidence type="ECO:0000313" key="2">
    <source>
        <dbReference type="EMBL" id="KKT86628.1"/>
    </source>
</evidence>
<evidence type="ECO:0000313" key="3">
    <source>
        <dbReference type="Proteomes" id="UP000033958"/>
    </source>
</evidence>
<gene>
    <name evidence="2" type="ORF">VE97_C0023G0002</name>
</gene>
<keyword evidence="1" id="KW-0812">Transmembrane</keyword>